<dbReference type="PANTHER" id="PTHR42937:SF1">
    <property type="entry name" value="DIAMINOPROPIONATE AMMONIA-LYASE"/>
    <property type="match status" value="1"/>
</dbReference>
<dbReference type="Gene3D" id="3.30.70.360">
    <property type="match status" value="1"/>
</dbReference>
<dbReference type="AlphaFoldDB" id="A0A364L6P2"/>
<accession>A0A364L6P2</accession>
<dbReference type="SUPFAM" id="SSF55031">
    <property type="entry name" value="Bacterial exopeptidase dimerisation domain"/>
    <property type="match status" value="1"/>
</dbReference>
<feature type="domain" description="Tryptophan synthase beta chain-like PALP" evidence="6">
    <location>
        <begin position="34"/>
        <end position="354"/>
    </location>
</feature>
<dbReference type="InterPro" id="IPR036052">
    <property type="entry name" value="TrpB-like_PALP_sf"/>
</dbReference>
<dbReference type="STRING" id="1196081.A0A364L6P2"/>
<reference evidence="8 9" key="1">
    <citation type="journal article" date="2017" name="Biotechnol. Biofuels">
        <title>Differential beta-glucosidase expression as a function of carbon source availability in Talaromyces amestolkiae: a genomic and proteomic approach.</title>
        <authorList>
            <person name="de Eugenio L.I."/>
            <person name="Mendez-Liter J.A."/>
            <person name="Nieto-Dominguez M."/>
            <person name="Alonso L."/>
            <person name="Gil-Munoz J."/>
            <person name="Barriuso J."/>
            <person name="Prieto A."/>
            <person name="Martinez M.J."/>
        </authorList>
    </citation>
    <scope>NUCLEOTIDE SEQUENCE [LARGE SCALE GENOMIC DNA]</scope>
    <source>
        <strain evidence="8 9">CIB</strain>
    </source>
</reference>
<sequence length="746" mass="79988">MRNQVLFNPAAKSWVAPATQGRDVIKTFHEQLPGAQPTKLLSLGALAKELGLKSIYLKDESTRYGLPAFKILGASWGAYRALAREVSLPMDAGIEALREALRTHPPTLFTATDGNHGRAVARIASILGVPVEVHVPMSIHASAVEKIEAEGAKVIISTEDYDETVKIAHRAAQDAGGILVQDFAFDGYDEIPQWIIEGYLTMMREIDEQLPENVEPDLVITPVGVGSLAQSVVSHFKTAAASTTILAVEPDTAACFYHSTQQGKIVHIHTSPTIMSGLECGTVSTLAWPMLKSGIDATLTISDYEAHTASLELQALGVDAGPCGSASLAALHRLTAADRKQLGLNGESVVVLLCTEGNRDYNVPKSVFPSDPLSLTQALVQIDSANPLLGSIPGPGETEIARYIKAWLEHRGIETHWIEPKKDRPSIIGIVRGSGGGKSLMLNGHIDTVTCLSYKGDPLSGEIKDGKLYGRGSGDMKGGVAAALMTLANAKTLGLRGDVIFTGVADEEATSIGTEDVLAAGWRADAAIVNEPTNLDIVYGHKGFVWLEVDIYGVAAHGSRYDLGVDAITKAGYFLVALDKYAKKIQKDDGTGFRPSVHASIIKGGEEASSYPDCCTVTVERRTLKGETPDSVKHEIHELLSGIASEDTGFKYDVRATFDRSSYEISLDHPFMALVQQTVESVVGKKPALTRENYWTDCALIGDVGIPVLLLGPHGEGLHSMEEFANIESLEQTTQVLTSIAKEFCK</sequence>
<evidence type="ECO:0000256" key="3">
    <source>
        <dbReference type="ARBA" id="ARBA00006247"/>
    </source>
</evidence>
<protein>
    <recommendedName>
        <fullName evidence="10">Succinyl-diaminopimelate desuccinylase</fullName>
    </recommendedName>
</protein>
<dbReference type="SUPFAM" id="SSF53686">
    <property type="entry name" value="Tryptophan synthase beta subunit-like PLP-dependent enzymes"/>
    <property type="match status" value="1"/>
</dbReference>
<comment type="cofactor">
    <cofactor evidence="1">
        <name>Co(2+)</name>
        <dbReference type="ChEBI" id="CHEBI:48828"/>
    </cofactor>
</comment>
<dbReference type="EMBL" id="MIKG01000015">
    <property type="protein sequence ID" value="RAO71485.1"/>
    <property type="molecule type" value="Genomic_DNA"/>
</dbReference>
<comment type="similarity">
    <text evidence="3">Belongs to the peptidase M20A family.</text>
</comment>
<dbReference type="PANTHER" id="PTHR42937">
    <property type="match status" value="1"/>
</dbReference>
<feature type="domain" description="Peptidase M20 dimerisation" evidence="7">
    <location>
        <begin position="539"/>
        <end position="646"/>
    </location>
</feature>
<proteinExistence type="inferred from homology"/>
<dbReference type="Gene3D" id="3.40.50.1100">
    <property type="match status" value="2"/>
</dbReference>
<dbReference type="GeneID" id="63796712"/>
<evidence type="ECO:0000313" key="9">
    <source>
        <dbReference type="Proteomes" id="UP000249363"/>
    </source>
</evidence>
<dbReference type="RefSeq" id="XP_040736000.1">
    <property type="nucleotide sequence ID" value="XM_040880198.1"/>
</dbReference>
<organism evidence="8 9">
    <name type="scientific">Talaromyces amestolkiae</name>
    <dbReference type="NCBI Taxonomy" id="1196081"/>
    <lineage>
        <taxon>Eukaryota</taxon>
        <taxon>Fungi</taxon>
        <taxon>Dikarya</taxon>
        <taxon>Ascomycota</taxon>
        <taxon>Pezizomycotina</taxon>
        <taxon>Eurotiomycetes</taxon>
        <taxon>Eurotiomycetidae</taxon>
        <taxon>Eurotiales</taxon>
        <taxon>Trichocomaceae</taxon>
        <taxon>Talaromyces</taxon>
        <taxon>Talaromyces sect. Talaromyces</taxon>
    </lineage>
</organism>
<dbReference type="Pfam" id="PF00291">
    <property type="entry name" value="PALP"/>
    <property type="match status" value="1"/>
</dbReference>
<evidence type="ECO:0000256" key="5">
    <source>
        <dbReference type="ARBA" id="ARBA00023285"/>
    </source>
</evidence>
<evidence type="ECO:0000259" key="7">
    <source>
        <dbReference type="Pfam" id="PF07687"/>
    </source>
</evidence>
<comment type="caution">
    <text evidence="8">The sequence shown here is derived from an EMBL/GenBank/DDBJ whole genome shotgun (WGS) entry which is preliminary data.</text>
</comment>
<dbReference type="NCBIfam" id="NF006058">
    <property type="entry name" value="PRK08206.1"/>
    <property type="match status" value="1"/>
</dbReference>
<dbReference type="InterPro" id="IPR036264">
    <property type="entry name" value="Bact_exopeptidase_dim_dom"/>
</dbReference>
<evidence type="ECO:0000256" key="1">
    <source>
        <dbReference type="ARBA" id="ARBA00001941"/>
    </source>
</evidence>
<dbReference type="Pfam" id="PF07687">
    <property type="entry name" value="M20_dimer"/>
    <property type="match status" value="1"/>
</dbReference>
<dbReference type="OrthoDB" id="10059875at2759"/>
<dbReference type="NCBIfam" id="TIGR01910">
    <property type="entry name" value="DapE-ArgE"/>
    <property type="match status" value="1"/>
</dbReference>
<keyword evidence="9" id="KW-1185">Reference proteome</keyword>
<evidence type="ECO:0000256" key="4">
    <source>
        <dbReference type="ARBA" id="ARBA00022833"/>
    </source>
</evidence>
<dbReference type="SUPFAM" id="SSF53187">
    <property type="entry name" value="Zn-dependent exopeptidases"/>
    <property type="match status" value="1"/>
</dbReference>
<dbReference type="Proteomes" id="UP000249363">
    <property type="component" value="Unassembled WGS sequence"/>
</dbReference>
<name>A0A364L6P2_TALAM</name>
<dbReference type="InterPro" id="IPR010182">
    <property type="entry name" value="ArgE/DapE"/>
</dbReference>
<dbReference type="Gene3D" id="3.40.630.10">
    <property type="entry name" value="Zn peptidases"/>
    <property type="match status" value="1"/>
</dbReference>
<dbReference type="InterPro" id="IPR001926">
    <property type="entry name" value="TrpB-like_PALP"/>
</dbReference>
<keyword evidence="5" id="KW-0170">Cobalt</keyword>
<dbReference type="Pfam" id="PF01546">
    <property type="entry name" value="Peptidase_M20"/>
    <property type="match status" value="1"/>
</dbReference>
<evidence type="ECO:0000259" key="6">
    <source>
        <dbReference type="Pfam" id="PF00291"/>
    </source>
</evidence>
<dbReference type="InterPro" id="IPR011650">
    <property type="entry name" value="Peptidase_M20_dimer"/>
</dbReference>
<comment type="cofactor">
    <cofactor evidence="2">
        <name>Zn(2+)</name>
        <dbReference type="ChEBI" id="CHEBI:29105"/>
    </cofactor>
</comment>
<evidence type="ECO:0000313" key="8">
    <source>
        <dbReference type="EMBL" id="RAO71485.1"/>
    </source>
</evidence>
<keyword evidence="4" id="KW-0862">Zinc</keyword>
<evidence type="ECO:0008006" key="10">
    <source>
        <dbReference type="Google" id="ProtNLM"/>
    </source>
</evidence>
<gene>
    <name evidence="8" type="ORF">BHQ10_007497</name>
</gene>
<evidence type="ECO:0000256" key="2">
    <source>
        <dbReference type="ARBA" id="ARBA00001947"/>
    </source>
</evidence>
<dbReference type="InterPro" id="IPR002933">
    <property type="entry name" value="Peptidase_M20"/>
</dbReference>
<dbReference type="GO" id="GO:0016787">
    <property type="term" value="F:hydrolase activity"/>
    <property type="evidence" value="ECO:0007669"/>
    <property type="project" value="InterPro"/>
</dbReference>